<reference evidence="4" key="1">
    <citation type="submission" date="2014-08" db="EMBL/GenBank/DDBJ databases">
        <authorList>
            <person name="Sharma Rahul"/>
            <person name="Thines Marco"/>
        </authorList>
    </citation>
    <scope>NUCLEOTIDE SEQUENCE</scope>
</reference>
<keyword evidence="2" id="KW-0732">Signal</keyword>
<keyword evidence="1" id="KW-0812">Transmembrane</keyword>
<dbReference type="PANTHER" id="PTHR36853">
    <property type="entry name" value="EXPRESSED PROTEIN"/>
    <property type="match status" value="1"/>
</dbReference>
<feature type="transmembrane region" description="Helical" evidence="1">
    <location>
        <begin position="352"/>
        <end position="373"/>
    </location>
</feature>
<dbReference type="InterPro" id="IPR024382">
    <property type="entry name" value="Vps3844_C"/>
</dbReference>
<dbReference type="Pfam" id="PF12955">
    <property type="entry name" value="Vps3844_C"/>
    <property type="match status" value="1"/>
</dbReference>
<accession>A0A0F7SN22</accession>
<dbReference type="AlphaFoldDB" id="A0A0F7SN22"/>
<dbReference type="EMBL" id="LN483345">
    <property type="protein sequence ID" value="CDZ98859.1"/>
    <property type="molecule type" value="Genomic_DNA"/>
</dbReference>
<organism evidence="4">
    <name type="scientific">Phaffia rhodozyma</name>
    <name type="common">Yeast</name>
    <name type="synonym">Xanthophyllomyces dendrorhous</name>
    <dbReference type="NCBI Taxonomy" id="264483"/>
    <lineage>
        <taxon>Eukaryota</taxon>
        <taxon>Fungi</taxon>
        <taxon>Dikarya</taxon>
        <taxon>Basidiomycota</taxon>
        <taxon>Agaricomycotina</taxon>
        <taxon>Tremellomycetes</taxon>
        <taxon>Cystofilobasidiales</taxon>
        <taxon>Mrakiaceae</taxon>
        <taxon>Phaffia</taxon>
    </lineage>
</organism>
<dbReference type="PANTHER" id="PTHR36853:SF1">
    <property type="entry name" value="DUF3844 DOMAIN-CONTAINING PROTEIN"/>
    <property type="match status" value="1"/>
</dbReference>
<dbReference type="InterPro" id="IPR053065">
    <property type="entry name" value="Archenteron_Induction-Rel"/>
</dbReference>
<evidence type="ECO:0000259" key="3">
    <source>
        <dbReference type="Pfam" id="PF12955"/>
    </source>
</evidence>
<evidence type="ECO:0000256" key="2">
    <source>
        <dbReference type="SAM" id="SignalP"/>
    </source>
</evidence>
<dbReference type="GO" id="GO:0005783">
    <property type="term" value="C:endoplasmic reticulum"/>
    <property type="evidence" value="ECO:0007669"/>
    <property type="project" value="TreeGrafter"/>
</dbReference>
<evidence type="ECO:0000256" key="1">
    <source>
        <dbReference type="SAM" id="Phobius"/>
    </source>
</evidence>
<feature type="signal peptide" evidence="2">
    <location>
        <begin position="1"/>
        <end position="17"/>
    </location>
</feature>
<feature type="domain" description="Vacuolar sorting protein Vps3844 C-terminal" evidence="3">
    <location>
        <begin position="294"/>
        <end position="386"/>
    </location>
</feature>
<keyword evidence="1" id="KW-0472">Membrane</keyword>
<protein>
    <recommendedName>
        <fullName evidence="3">Vacuolar sorting protein Vps3844 C-terminal domain-containing protein</fullName>
    </recommendedName>
</protein>
<evidence type="ECO:0000313" key="4">
    <source>
        <dbReference type="EMBL" id="CDZ98859.1"/>
    </source>
</evidence>
<name>A0A0F7SN22_PHARH</name>
<keyword evidence="1" id="KW-1133">Transmembrane helix</keyword>
<proteinExistence type="predicted"/>
<feature type="chain" id="PRO_5002522002" description="Vacuolar sorting protein Vps3844 C-terminal domain-containing protein" evidence="2">
    <location>
        <begin position="18"/>
        <end position="397"/>
    </location>
</feature>
<sequence>MLLSTLPLLFLSTLSLAQQTALSVPQVYLYPAPSSSKDTTASTPLTLTDDQARSVLAHHLGATRGIHLPEIWEEVEGWSRMLVGGMFGGLAHRDGDDGEKGRVLIVQGVENPLDITSQDPSFQLTSDSASLRSLLNPYFEKTSDLFKHASESIEHVHVPGFLLDLFDIKQDEATQTLHRELQMLSSWVFNALPSSHLSEEQDPYDAMSIGSLQGVKANSEEYKLAVNVVKGAVDSITSTSQRPFILILTPPSALVSSATFDKRALAPSPSSNSSFPGNNSYPAPNLPVYSTSLCLASYEACQNYTSSCNGRGSCVKVTRAGKSCYGCACGKSENGTSYGGVACEKKDISSTFTLLLLTSIFIVVLIAGSIGLLSTVGLDPLPSVLTGGSMAGPKRND</sequence>